<name>A0A4C1WGT8_EUMVA</name>
<organism evidence="1 2">
    <name type="scientific">Eumeta variegata</name>
    <name type="common">Bagworm moth</name>
    <name type="synonym">Eumeta japonica</name>
    <dbReference type="NCBI Taxonomy" id="151549"/>
    <lineage>
        <taxon>Eukaryota</taxon>
        <taxon>Metazoa</taxon>
        <taxon>Ecdysozoa</taxon>
        <taxon>Arthropoda</taxon>
        <taxon>Hexapoda</taxon>
        <taxon>Insecta</taxon>
        <taxon>Pterygota</taxon>
        <taxon>Neoptera</taxon>
        <taxon>Endopterygota</taxon>
        <taxon>Lepidoptera</taxon>
        <taxon>Glossata</taxon>
        <taxon>Ditrysia</taxon>
        <taxon>Tineoidea</taxon>
        <taxon>Psychidae</taxon>
        <taxon>Oiketicinae</taxon>
        <taxon>Eumeta</taxon>
    </lineage>
</organism>
<dbReference type="EMBL" id="BGZK01000551">
    <property type="protein sequence ID" value="GBP49722.1"/>
    <property type="molecule type" value="Genomic_DNA"/>
</dbReference>
<protein>
    <submittedName>
        <fullName evidence="1">Uncharacterized protein</fullName>
    </submittedName>
</protein>
<proteinExistence type="predicted"/>
<evidence type="ECO:0000313" key="1">
    <source>
        <dbReference type="EMBL" id="GBP49722.1"/>
    </source>
</evidence>
<dbReference type="AlphaFoldDB" id="A0A4C1WGT8"/>
<gene>
    <name evidence="1" type="ORF">EVAR_33476_1</name>
</gene>
<accession>A0A4C1WGT8</accession>
<comment type="caution">
    <text evidence="1">The sequence shown here is derived from an EMBL/GenBank/DDBJ whole genome shotgun (WGS) entry which is preliminary data.</text>
</comment>
<keyword evidence="2" id="KW-1185">Reference proteome</keyword>
<reference evidence="1 2" key="1">
    <citation type="journal article" date="2019" name="Commun. Biol.">
        <title>The bagworm genome reveals a unique fibroin gene that provides high tensile strength.</title>
        <authorList>
            <person name="Kono N."/>
            <person name="Nakamura H."/>
            <person name="Ohtoshi R."/>
            <person name="Tomita M."/>
            <person name="Numata K."/>
            <person name="Arakawa K."/>
        </authorList>
    </citation>
    <scope>NUCLEOTIDE SEQUENCE [LARGE SCALE GENOMIC DNA]</scope>
</reference>
<dbReference type="Proteomes" id="UP000299102">
    <property type="component" value="Unassembled WGS sequence"/>
</dbReference>
<sequence>MTRFSAGVTHGGADAFGGLPRLHRSGRIEIISSLVVAGSVLRLQKGGPLEGDRGFDSVRKLFTDYSYFCRAVSSAFDADSALGFSVLRLDLGPNPSPPALTRSAQSSPISVPRSVPTPLPISIPSV</sequence>
<evidence type="ECO:0000313" key="2">
    <source>
        <dbReference type="Proteomes" id="UP000299102"/>
    </source>
</evidence>